<dbReference type="RefSeq" id="XP_001421058.1">
    <property type="nucleotide sequence ID" value="XM_001421021.1"/>
</dbReference>
<dbReference type="HOGENOM" id="CLU_1996449_0_0_1"/>
<dbReference type="EMBL" id="CP000593">
    <property type="protein sequence ID" value="ABO99351.1"/>
    <property type="molecule type" value="Genomic_DNA"/>
</dbReference>
<dbReference type="AlphaFoldDB" id="A4S6A3"/>
<name>A4S6A3_OSTLU</name>
<keyword evidence="2" id="KW-0732">Signal</keyword>
<feature type="chain" id="PRO_5002673084" evidence="2">
    <location>
        <begin position="30"/>
        <end position="125"/>
    </location>
</feature>
<accession>A4S6A3</accession>
<dbReference type="KEGG" id="olu:OSTLU_27045"/>
<protein>
    <submittedName>
        <fullName evidence="3">Uncharacterized protein</fullName>
    </submittedName>
</protein>
<reference evidence="3 4" key="1">
    <citation type="journal article" date="2007" name="Proc. Natl. Acad. Sci. U.S.A.">
        <title>The tiny eukaryote Ostreococcus provides genomic insights into the paradox of plankton speciation.</title>
        <authorList>
            <person name="Palenik B."/>
            <person name="Grimwood J."/>
            <person name="Aerts A."/>
            <person name="Rouze P."/>
            <person name="Salamov A."/>
            <person name="Putnam N."/>
            <person name="Dupont C."/>
            <person name="Jorgensen R."/>
            <person name="Derelle E."/>
            <person name="Rombauts S."/>
            <person name="Zhou K."/>
            <person name="Otillar R."/>
            <person name="Merchant S.S."/>
            <person name="Podell S."/>
            <person name="Gaasterland T."/>
            <person name="Napoli C."/>
            <person name="Gendler K."/>
            <person name="Manuell A."/>
            <person name="Tai V."/>
            <person name="Vallon O."/>
            <person name="Piganeau G."/>
            <person name="Jancek S."/>
            <person name="Heijde M."/>
            <person name="Jabbari K."/>
            <person name="Bowler C."/>
            <person name="Lohr M."/>
            <person name="Robbens S."/>
            <person name="Werner G."/>
            <person name="Dubchak I."/>
            <person name="Pazour G.J."/>
            <person name="Ren Q."/>
            <person name="Paulsen I."/>
            <person name="Delwiche C."/>
            <person name="Schmutz J."/>
            <person name="Rokhsar D."/>
            <person name="Van de Peer Y."/>
            <person name="Moreau H."/>
            <person name="Grigoriev I.V."/>
        </authorList>
    </citation>
    <scope>NUCLEOTIDE SEQUENCE [LARGE SCALE GENOMIC DNA]</scope>
    <source>
        <strain evidence="3 4">CCE9901</strain>
    </source>
</reference>
<dbReference type="GeneID" id="5005115"/>
<gene>
    <name evidence="3" type="ORF">OSTLU_27045</name>
</gene>
<dbReference type="STRING" id="436017.A4S6A3"/>
<dbReference type="PANTHER" id="PTHR39474:SF1">
    <property type="entry name" value="FUNGAL SPECIFIC TRANSCRIPTION FACTOR"/>
    <property type="match status" value="1"/>
</dbReference>
<dbReference type="OrthoDB" id="4590138at2759"/>
<dbReference type="Gramene" id="ABO99351">
    <property type="protein sequence ID" value="ABO99351"/>
    <property type="gene ID" value="OSTLU_27045"/>
</dbReference>
<sequence>MRRHRASRRRFGIALCAVVVARSARVGRASESLDAFDGERDGAVDALPTRGDDDDVVTRIRFGEKVAVDDLIGPVVINHDCTTKYIENWREMTEREREATRRRLGARNRERHAACKQKLGNENEL</sequence>
<proteinExistence type="predicted"/>
<dbReference type="Proteomes" id="UP000001568">
    <property type="component" value="Chromosome 13"/>
</dbReference>
<feature type="region of interest" description="Disordered" evidence="1">
    <location>
        <begin position="96"/>
        <end position="125"/>
    </location>
</feature>
<dbReference type="PANTHER" id="PTHR39474">
    <property type="entry name" value="UNNAMED PRODUCT"/>
    <property type="match status" value="1"/>
</dbReference>
<evidence type="ECO:0000256" key="2">
    <source>
        <dbReference type="SAM" id="SignalP"/>
    </source>
</evidence>
<organism evidence="3 4">
    <name type="scientific">Ostreococcus lucimarinus (strain CCE9901)</name>
    <dbReference type="NCBI Taxonomy" id="436017"/>
    <lineage>
        <taxon>Eukaryota</taxon>
        <taxon>Viridiplantae</taxon>
        <taxon>Chlorophyta</taxon>
        <taxon>Mamiellophyceae</taxon>
        <taxon>Mamiellales</taxon>
        <taxon>Bathycoccaceae</taxon>
        <taxon>Ostreococcus</taxon>
    </lineage>
</organism>
<feature type="compositionally biased region" description="Basic and acidic residues" evidence="1">
    <location>
        <begin position="96"/>
        <end position="113"/>
    </location>
</feature>
<evidence type="ECO:0000313" key="4">
    <source>
        <dbReference type="Proteomes" id="UP000001568"/>
    </source>
</evidence>
<feature type="signal peptide" evidence="2">
    <location>
        <begin position="1"/>
        <end position="29"/>
    </location>
</feature>
<evidence type="ECO:0000256" key="1">
    <source>
        <dbReference type="SAM" id="MobiDB-lite"/>
    </source>
</evidence>
<keyword evidence="4" id="KW-1185">Reference proteome</keyword>
<evidence type="ECO:0000313" key="3">
    <source>
        <dbReference type="EMBL" id="ABO99351.1"/>
    </source>
</evidence>